<proteinExistence type="predicted"/>
<dbReference type="NCBIfam" id="TIGR00426">
    <property type="entry name" value="competence protein ComEA helix-hairpin-helix repeat region"/>
    <property type="match status" value="1"/>
</dbReference>
<keyword evidence="2" id="KW-0812">Transmembrane</keyword>
<keyword evidence="2" id="KW-0472">Membrane</keyword>
<dbReference type="GO" id="GO:0015628">
    <property type="term" value="P:protein secretion by the type II secretion system"/>
    <property type="evidence" value="ECO:0007669"/>
    <property type="project" value="TreeGrafter"/>
</dbReference>
<evidence type="ECO:0000259" key="3">
    <source>
        <dbReference type="SMART" id="SM00278"/>
    </source>
</evidence>
<dbReference type="GO" id="GO:0006281">
    <property type="term" value="P:DNA repair"/>
    <property type="evidence" value="ECO:0007669"/>
    <property type="project" value="InterPro"/>
</dbReference>
<dbReference type="SUPFAM" id="SSF47781">
    <property type="entry name" value="RuvA domain 2-like"/>
    <property type="match status" value="1"/>
</dbReference>
<dbReference type="InterPro" id="IPR004509">
    <property type="entry name" value="Competence_ComEA_HhH"/>
</dbReference>
<dbReference type="Gene3D" id="1.10.150.320">
    <property type="entry name" value="Photosystem II 12 kDa extrinsic protein"/>
    <property type="match status" value="1"/>
</dbReference>
<dbReference type="AlphaFoldDB" id="A0A7H0SQE5"/>
<feature type="region of interest" description="Disordered" evidence="1">
    <location>
        <begin position="61"/>
        <end position="87"/>
    </location>
</feature>
<evidence type="ECO:0000256" key="1">
    <source>
        <dbReference type="SAM" id="MobiDB-lite"/>
    </source>
</evidence>
<feature type="transmembrane region" description="Helical" evidence="2">
    <location>
        <begin position="39"/>
        <end position="59"/>
    </location>
</feature>
<keyword evidence="5" id="KW-1185">Reference proteome</keyword>
<dbReference type="Pfam" id="PF12836">
    <property type="entry name" value="HHH_3"/>
    <property type="match status" value="1"/>
</dbReference>
<name>A0A7H0SQE5_9CORY</name>
<dbReference type="KEGG" id="cpoy:GP475_09030"/>
<feature type="domain" description="Helix-hairpin-helix DNA-binding motif class 1" evidence="3">
    <location>
        <begin position="210"/>
        <end position="229"/>
    </location>
</feature>
<accession>A0A7H0SQE5</accession>
<protein>
    <recommendedName>
        <fullName evidence="3">Helix-hairpin-helix DNA-binding motif class 1 domain-containing protein</fullName>
    </recommendedName>
</protein>
<dbReference type="InterPro" id="IPR051675">
    <property type="entry name" value="Endo/Exo/Phosphatase_dom_1"/>
</dbReference>
<feature type="region of interest" description="Disordered" evidence="1">
    <location>
        <begin position="148"/>
        <end position="172"/>
    </location>
</feature>
<dbReference type="Proteomes" id="UP000516320">
    <property type="component" value="Chromosome"/>
</dbReference>
<evidence type="ECO:0000313" key="4">
    <source>
        <dbReference type="EMBL" id="QNQ90770.1"/>
    </source>
</evidence>
<dbReference type="GO" id="GO:0003677">
    <property type="term" value="F:DNA binding"/>
    <property type="evidence" value="ECO:0007669"/>
    <property type="project" value="InterPro"/>
</dbReference>
<feature type="domain" description="Helix-hairpin-helix DNA-binding motif class 1" evidence="3">
    <location>
        <begin position="180"/>
        <end position="199"/>
    </location>
</feature>
<keyword evidence="2" id="KW-1133">Transmembrane helix</keyword>
<evidence type="ECO:0000313" key="5">
    <source>
        <dbReference type="Proteomes" id="UP000516320"/>
    </source>
</evidence>
<dbReference type="EMBL" id="CP046884">
    <property type="protein sequence ID" value="QNQ90770.1"/>
    <property type="molecule type" value="Genomic_DNA"/>
</dbReference>
<sequence length="232" mass="23990">MRDGKVKERLQELCRPTGEEDLLTIAYPKPRFDITLKQAVAALVVVGVVVSGLILSLFWDSSSPSSSGMSSELRSGSISSGHSSPSPAENSIVVSVVGAVEQPGVHTLSPTARVVDALEKAHPVGDANIEALNLAQKLNDGEQIKVPRQGEEGAQEPGVAAAGGSTTSDGTVSLNSATLAELESLPGVGKKTAEAIIAHREASGGFRSVEELLNVKGIGPAKFATISPHIRL</sequence>
<dbReference type="PANTHER" id="PTHR21180">
    <property type="entry name" value="ENDONUCLEASE/EXONUCLEASE/PHOSPHATASE FAMILY DOMAIN-CONTAINING PROTEIN 1"/>
    <property type="match status" value="1"/>
</dbReference>
<reference evidence="4 5" key="1">
    <citation type="submission" date="2019-12" db="EMBL/GenBank/DDBJ databases">
        <title>Corynebacterium sp. nov., isolated from feces of the Anser Albifrons in China.</title>
        <authorList>
            <person name="Liu Q."/>
        </authorList>
    </citation>
    <scope>NUCLEOTIDE SEQUENCE [LARGE SCALE GENOMIC DNA]</scope>
    <source>
        <strain evidence="4 5">4H37-19</strain>
    </source>
</reference>
<dbReference type="GO" id="GO:0015627">
    <property type="term" value="C:type II protein secretion system complex"/>
    <property type="evidence" value="ECO:0007669"/>
    <property type="project" value="TreeGrafter"/>
</dbReference>
<organism evidence="4 5">
    <name type="scientific">Corynebacterium poyangense</name>
    <dbReference type="NCBI Taxonomy" id="2684405"/>
    <lineage>
        <taxon>Bacteria</taxon>
        <taxon>Bacillati</taxon>
        <taxon>Actinomycetota</taxon>
        <taxon>Actinomycetes</taxon>
        <taxon>Mycobacteriales</taxon>
        <taxon>Corynebacteriaceae</taxon>
        <taxon>Corynebacterium</taxon>
    </lineage>
</organism>
<dbReference type="SMART" id="SM00278">
    <property type="entry name" value="HhH1"/>
    <property type="match status" value="2"/>
</dbReference>
<gene>
    <name evidence="4" type="ORF">GP475_09030</name>
</gene>
<dbReference type="InterPro" id="IPR003583">
    <property type="entry name" value="Hlx-hairpin-Hlx_DNA-bd_motif"/>
</dbReference>
<evidence type="ECO:0000256" key="2">
    <source>
        <dbReference type="SAM" id="Phobius"/>
    </source>
</evidence>
<dbReference type="RefSeq" id="WP_187974083.1">
    <property type="nucleotide sequence ID" value="NZ_CP046884.1"/>
</dbReference>
<dbReference type="PANTHER" id="PTHR21180:SF32">
    <property type="entry name" value="ENDONUCLEASE_EXONUCLEASE_PHOSPHATASE FAMILY DOMAIN-CONTAINING PROTEIN 1"/>
    <property type="match status" value="1"/>
</dbReference>
<dbReference type="InterPro" id="IPR010994">
    <property type="entry name" value="RuvA_2-like"/>
</dbReference>